<gene>
    <name evidence="1" type="ORF">K3G42_026695</name>
</gene>
<evidence type="ECO:0000313" key="1">
    <source>
        <dbReference type="EMBL" id="KAH8017156.1"/>
    </source>
</evidence>
<dbReference type="Proteomes" id="UP000827872">
    <property type="component" value="Linkage Group LG01"/>
</dbReference>
<proteinExistence type="predicted"/>
<dbReference type="EMBL" id="CM037614">
    <property type="protein sequence ID" value="KAH8017156.1"/>
    <property type="molecule type" value="Genomic_DNA"/>
</dbReference>
<sequence>MNPTLEARSALLRLKPKDSRLRKAGFRTKEKQGLSVRTNDSPTPPPLSCLPAANDPRREAGRQRLDSWRVTGPRQRRGRAPCRGLKTSPSRSSGERRSLWEIPNRQGALHRIRMVTFAPRNSGLIFISNHNPA</sequence>
<evidence type="ECO:0000313" key="2">
    <source>
        <dbReference type="Proteomes" id="UP000827872"/>
    </source>
</evidence>
<comment type="caution">
    <text evidence="1">The sequence shown here is derived from an EMBL/GenBank/DDBJ whole genome shotgun (WGS) entry which is preliminary data.</text>
</comment>
<keyword evidence="2" id="KW-1185">Reference proteome</keyword>
<organism evidence="1 2">
    <name type="scientific">Sphaerodactylus townsendi</name>
    <dbReference type="NCBI Taxonomy" id="933632"/>
    <lineage>
        <taxon>Eukaryota</taxon>
        <taxon>Metazoa</taxon>
        <taxon>Chordata</taxon>
        <taxon>Craniata</taxon>
        <taxon>Vertebrata</taxon>
        <taxon>Euteleostomi</taxon>
        <taxon>Lepidosauria</taxon>
        <taxon>Squamata</taxon>
        <taxon>Bifurcata</taxon>
        <taxon>Gekkota</taxon>
        <taxon>Sphaerodactylidae</taxon>
        <taxon>Sphaerodactylus</taxon>
    </lineage>
</organism>
<accession>A0ACB8GC37</accession>
<name>A0ACB8GC37_9SAUR</name>
<reference evidence="1" key="1">
    <citation type="submission" date="2021-08" db="EMBL/GenBank/DDBJ databases">
        <title>The first chromosome-level gecko genome reveals the dynamic sex chromosomes of Neotropical dwarf geckos (Sphaerodactylidae: Sphaerodactylus).</title>
        <authorList>
            <person name="Pinto B.J."/>
            <person name="Keating S.E."/>
            <person name="Gamble T."/>
        </authorList>
    </citation>
    <scope>NUCLEOTIDE SEQUENCE</scope>
    <source>
        <strain evidence="1">TG3544</strain>
    </source>
</reference>
<protein>
    <submittedName>
        <fullName evidence="1">Uncharacterized protein</fullName>
    </submittedName>
</protein>